<reference evidence="2" key="2">
    <citation type="submission" date="2023-06" db="EMBL/GenBank/DDBJ databases">
        <authorList>
            <consortium name="Lawrence Berkeley National Laboratory"/>
            <person name="Haridas S."/>
            <person name="Hensen N."/>
            <person name="Bonometti L."/>
            <person name="Westerberg I."/>
            <person name="Brannstrom I.O."/>
            <person name="Guillou S."/>
            <person name="Cros-Aarteil S."/>
            <person name="Calhoun S."/>
            <person name="Kuo A."/>
            <person name="Mondo S."/>
            <person name="Pangilinan J."/>
            <person name="Riley R."/>
            <person name="Labutti K."/>
            <person name="Andreopoulos B."/>
            <person name="Lipzen A."/>
            <person name="Chen C."/>
            <person name="Yanf M."/>
            <person name="Daum C."/>
            <person name="Ng V."/>
            <person name="Clum A."/>
            <person name="Steindorff A."/>
            <person name="Ohm R."/>
            <person name="Martin F."/>
            <person name="Silar P."/>
            <person name="Natvig D."/>
            <person name="Lalanne C."/>
            <person name="Gautier V."/>
            <person name="Ament-Velasquez S.L."/>
            <person name="Kruys A."/>
            <person name="Hutchinson M.I."/>
            <person name="Powell A.J."/>
            <person name="Barry K."/>
            <person name="Miller A.N."/>
            <person name="Grigoriev I.V."/>
            <person name="Debuchy R."/>
            <person name="Gladieux P."/>
            <person name="Thoren M.H."/>
            <person name="Johannesson H."/>
        </authorList>
    </citation>
    <scope>NUCLEOTIDE SEQUENCE</scope>
    <source>
        <strain evidence="2">SMH4131-1</strain>
    </source>
</reference>
<feature type="region of interest" description="Disordered" evidence="1">
    <location>
        <begin position="19"/>
        <end position="127"/>
    </location>
</feature>
<feature type="compositionally biased region" description="Basic and acidic residues" evidence="1">
    <location>
        <begin position="75"/>
        <end position="91"/>
    </location>
</feature>
<name>A0AAE0J5K2_9PEZI</name>
<sequence length="203" mass="22745">MGLEGREGFLSRVRDEVLADFPKGSVSSDSSVTKVEPKAHDAEDSLPKIRQAGRILGDEAAHGAAGGGGSASGSDGEKHCQEDWQKGEQRESPCGLRRQRASGKGGERGCELRKTKAKGKRRRKDDDDECELRRQWRWQWRKAQRQRKRRLFGVDLVEKKNEKGRESGRGPRKVYSLILPDFLGGQTRSNSRSYCVYCESPLA</sequence>
<organism evidence="2 3">
    <name type="scientific">Cercophora scortea</name>
    <dbReference type="NCBI Taxonomy" id="314031"/>
    <lineage>
        <taxon>Eukaryota</taxon>
        <taxon>Fungi</taxon>
        <taxon>Dikarya</taxon>
        <taxon>Ascomycota</taxon>
        <taxon>Pezizomycotina</taxon>
        <taxon>Sordariomycetes</taxon>
        <taxon>Sordariomycetidae</taxon>
        <taxon>Sordariales</taxon>
        <taxon>Lasiosphaeriaceae</taxon>
        <taxon>Cercophora</taxon>
    </lineage>
</organism>
<reference evidence="2" key="1">
    <citation type="journal article" date="2023" name="Mol. Phylogenet. Evol.">
        <title>Genome-scale phylogeny and comparative genomics of the fungal order Sordariales.</title>
        <authorList>
            <person name="Hensen N."/>
            <person name="Bonometti L."/>
            <person name="Westerberg I."/>
            <person name="Brannstrom I.O."/>
            <person name="Guillou S."/>
            <person name="Cros-Aarteil S."/>
            <person name="Calhoun S."/>
            <person name="Haridas S."/>
            <person name="Kuo A."/>
            <person name="Mondo S."/>
            <person name="Pangilinan J."/>
            <person name="Riley R."/>
            <person name="LaButti K."/>
            <person name="Andreopoulos B."/>
            <person name="Lipzen A."/>
            <person name="Chen C."/>
            <person name="Yan M."/>
            <person name="Daum C."/>
            <person name="Ng V."/>
            <person name="Clum A."/>
            <person name="Steindorff A."/>
            <person name="Ohm R.A."/>
            <person name="Martin F."/>
            <person name="Silar P."/>
            <person name="Natvig D.O."/>
            <person name="Lalanne C."/>
            <person name="Gautier V."/>
            <person name="Ament-Velasquez S.L."/>
            <person name="Kruys A."/>
            <person name="Hutchinson M.I."/>
            <person name="Powell A.J."/>
            <person name="Barry K."/>
            <person name="Miller A.N."/>
            <person name="Grigoriev I.V."/>
            <person name="Debuchy R."/>
            <person name="Gladieux P."/>
            <person name="Hiltunen Thoren M."/>
            <person name="Johannesson H."/>
        </authorList>
    </citation>
    <scope>NUCLEOTIDE SEQUENCE</scope>
    <source>
        <strain evidence="2">SMH4131-1</strain>
    </source>
</reference>
<evidence type="ECO:0000313" key="3">
    <source>
        <dbReference type="Proteomes" id="UP001286456"/>
    </source>
</evidence>
<dbReference type="EMBL" id="JAUEPO010000001">
    <property type="protein sequence ID" value="KAK3336621.1"/>
    <property type="molecule type" value="Genomic_DNA"/>
</dbReference>
<protein>
    <submittedName>
        <fullName evidence="2">Uncharacterized protein</fullName>
    </submittedName>
</protein>
<feature type="compositionally biased region" description="Basic and acidic residues" evidence="1">
    <location>
        <begin position="35"/>
        <end position="47"/>
    </location>
</feature>
<proteinExistence type="predicted"/>
<accession>A0AAE0J5K2</accession>
<dbReference type="AlphaFoldDB" id="A0AAE0J5K2"/>
<gene>
    <name evidence="2" type="ORF">B0T19DRAFT_44920</name>
</gene>
<dbReference type="Proteomes" id="UP001286456">
    <property type="component" value="Unassembled WGS sequence"/>
</dbReference>
<evidence type="ECO:0000256" key="1">
    <source>
        <dbReference type="SAM" id="MobiDB-lite"/>
    </source>
</evidence>
<keyword evidence="3" id="KW-1185">Reference proteome</keyword>
<comment type="caution">
    <text evidence="2">The sequence shown here is derived from an EMBL/GenBank/DDBJ whole genome shotgun (WGS) entry which is preliminary data.</text>
</comment>
<evidence type="ECO:0000313" key="2">
    <source>
        <dbReference type="EMBL" id="KAK3336621.1"/>
    </source>
</evidence>
<feature type="compositionally biased region" description="Basic and acidic residues" evidence="1">
    <location>
        <begin position="105"/>
        <end position="114"/>
    </location>
</feature>